<evidence type="ECO:0000313" key="2">
    <source>
        <dbReference type="EMBL" id="QHW35646.1"/>
    </source>
</evidence>
<sequence length="1216" mass="130422">MATVGQALTAPESGWTRYEQSDSRFKYQGGSWSDNPGSNYSGGTARYTFSPDLHSVTFKFNGTALRIISYRDSDRQSNVSVVIDGQSDSYSANGVAAGQVLLFEKKGLSNGTHDVTISATNSGFFSIFEFDAIDLIGSLTLIGQQLTSPETGWQRVDSAAQISYVGAGWNTYTNASYYKGACVASNTIGDKIKFSFYGSMLRIIDLMDVDRGTASVSIDGGAAETYSTLAASSLFQRLVYEKKGLTIGIHTVEITLETSGYIGLDAIDIDSTGWMLAQVGQQLTAPEPTWLRVSNTDSHIAYLGSGWASYSHTNYEGGSTSASSNSDAKVVFRFYGTKFRIIELKETNRTTINIKIDGSDAGTYNPQGSPYQYQTLVYEIVGLALGVHTVELSLAGTGYIGVDAIDIDATGYMVAQVGQRLTAPEPGWRRYDDIHPSIKYAGGGWATVTNDPNTYAGTGHYMTLSGATTNSISFKFYGKNLRIIDLYYTNRVSNVKVSVDGVRYSYNPNNALNSYQLIVFEALNLPLSTHEVVITTDSTSNIFSIDAIDIDATGYLIHPDEVTNPKELTVGKRIRCYYEAPVAGSPGAFRSLGNNTLDLLPASPASTPSGAFYLICVGAERGDERIKLIADRNIQSSISWDALNRAGYATGVDLPSLSIADQFVVSARLLSGGIGSADKDNEWDKYIGGSTLGGTITAGDNNTWNWTGKWSLTSTTAPAGSNSNSSGAGSRVVRGNSSASGFSGVLSSEAGPTNNCYRPVFIIELLFSAKYLFQDGTDIKKCVLTTGVLPTITSVSATTSYQGPPSNLVDGATNTIWWSNGSGPQSVIFELSSAIAISSVDLTSGDRGADAPASFNIYGSNNGSDYLLVASIASTGFNGAATTKLPFTFGNDTAFKYYKFEFYGVGGNWVQLSEVRILPTTPPTASGWIKVGEAPVTREMFDSDGMDDLSLINNTMLQQLVSLTPELLVWTSDTQAQSKQAALTAVPKGRLVFPTGDIILPAQGIDSLTLTAKAEGAGNVRIIASVNQGATWKSISSQWITVEPSNLADVKANGLSPAVFNSIAIDQWKELLGGSNKIRFAFYLEIEEITDNAFADLITITPKPVSDKTPTIQSIKIIYDELTIEGRLQDLERINAINLAKLNFKSNALLMSEKYTLHDMVIDTCQAEEMKSISSSGAGETTSTESAFVNPVVLGSGKMLELNLAAIQKIKKVQVR</sequence>
<dbReference type="EMBL" id="CP048288">
    <property type="protein sequence ID" value="QHW35646.1"/>
    <property type="molecule type" value="Genomic_DNA"/>
</dbReference>
<dbReference type="RefSeq" id="WP_162645779.1">
    <property type="nucleotide sequence ID" value="NZ_CP048288.1"/>
</dbReference>
<dbReference type="KEGG" id="prz:GZH47_32630"/>
<name>A0A6C0PB33_9BACL</name>
<gene>
    <name evidence="2" type="ORF">GZH47_32630</name>
</gene>
<organism evidence="2 3">
    <name type="scientific">Paenibacillus rhizovicinus</name>
    <dbReference type="NCBI Taxonomy" id="2704463"/>
    <lineage>
        <taxon>Bacteria</taxon>
        <taxon>Bacillati</taxon>
        <taxon>Bacillota</taxon>
        <taxon>Bacilli</taxon>
        <taxon>Bacillales</taxon>
        <taxon>Paenibacillaceae</taxon>
        <taxon>Paenibacillus</taxon>
    </lineage>
</organism>
<geneLocation type="plasmid" evidence="2 3">
    <name>unnamed2</name>
</geneLocation>
<dbReference type="SUPFAM" id="SSF49785">
    <property type="entry name" value="Galactose-binding domain-like"/>
    <property type="match status" value="1"/>
</dbReference>
<dbReference type="Proteomes" id="UP000479114">
    <property type="component" value="Plasmid unnamed2"/>
</dbReference>
<protein>
    <submittedName>
        <fullName evidence="2">Discoidin domain-containing protein</fullName>
    </submittedName>
</protein>
<evidence type="ECO:0000259" key="1">
    <source>
        <dbReference type="PROSITE" id="PS50022"/>
    </source>
</evidence>
<dbReference type="Gene3D" id="2.60.120.260">
    <property type="entry name" value="Galactose-binding domain-like"/>
    <property type="match status" value="5"/>
</dbReference>
<dbReference type="AlphaFoldDB" id="A0A6C0PB33"/>
<dbReference type="InterPro" id="IPR000421">
    <property type="entry name" value="FA58C"/>
</dbReference>
<dbReference type="PROSITE" id="PS50022">
    <property type="entry name" value="FA58C_3"/>
    <property type="match status" value="1"/>
</dbReference>
<accession>A0A6C0PB33</accession>
<keyword evidence="2" id="KW-0614">Plasmid</keyword>
<feature type="domain" description="F5/8 type C" evidence="1">
    <location>
        <begin position="777"/>
        <end position="920"/>
    </location>
</feature>
<reference evidence="2 3" key="1">
    <citation type="submission" date="2020-02" db="EMBL/GenBank/DDBJ databases">
        <title>Paenibacillus sp. nov., isolated from rhizosphere soil of tomato.</title>
        <authorList>
            <person name="Weon H.-Y."/>
            <person name="Lee S.A."/>
        </authorList>
    </citation>
    <scope>NUCLEOTIDE SEQUENCE [LARGE SCALE GENOMIC DNA]</scope>
    <source>
        <strain evidence="2 3">14171R-81</strain>
        <plasmid evidence="2 3">unnamed2</plasmid>
    </source>
</reference>
<keyword evidence="3" id="KW-1185">Reference proteome</keyword>
<dbReference type="InterPro" id="IPR008979">
    <property type="entry name" value="Galactose-bd-like_sf"/>
</dbReference>
<evidence type="ECO:0000313" key="3">
    <source>
        <dbReference type="Proteomes" id="UP000479114"/>
    </source>
</evidence>
<proteinExistence type="predicted"/>
<dbReference type="Pfam" id="PF00754">
    <property type="entry name" value="F5_F8_type_C"/>
    <property type="match status" value="1"/>
</dbReference>